<evidence type="ECO:0000256" key="5">
    <source>
        <dbReference type="ARBA" id="ARBA00022502"/>
    </source>
</evidence>
<evidence type="ECO:0000256" key="3">
    <source>
        <dbReference type="ARBA" id="ARBA00011071"/>
    </source>
</evidence>
<dbReference type="EMBL" id="JAFIMR010000063">
    <property type="protein sequence ID" value="KAI1852118.1"/>
    <property type="molecule type" value="Genomic_DNA"/>
</dbReference>
<feature type="transmembrane region" description="Helical" evidence="13">
    <location>
        <begin position="152"/>
        <end position="170"/>
    </location>
</feature>
<evidence type="ECO:0000256" key="7">
    <source>
        <dbReference type="ARBA" id="ARBA00022679"/>
    </source>
</evidence>
<accession>A0A9Q0AHY5</accession>
<feature type="transmembrane region" description="Helical" evidence="13">
    <location>
        <begin position="308"/>
        <end position="326"/>
    </location>
</feature>
<evidence type="ECO:0000256" key="6">
    <source>
        <dbReference type="ARBA" id="ARBA00022676"/>
    </source>
</evidence>
<dbReference type="GO" id="GO:1990529">
    <property type="term" value="C:glycosylphosphatidylinositol-mannosyltransferase I complex"/>
    <property type="evidence" value="ECO:0007669"/>
    <property type="project" value="TreeGrafter"/>
</dbReference>
<dbReference type="GO" id="GO:0006506">
    <property type="term" value="P:GPI anchor biosynthetic process"/>
    <property type="evidence" value="ECO:0007669"/>
    <property type="project" value="UniProtKB-KW"/>
</dbReference>
<feature type="transmembrane region" description="Helical" evidence="13">
    <location>
        <begin position="12"/>
        <end position="32"/>
    </location>
</feature>
<gene>
    <name evidence="14" type="ORF">JX265_013089</name>
</gene>
<dbReference type="PANTHER" id="PTHR12886:SF0">
    <property type="entry name" value="GPI MANNOSYLTRANSFERASE 1"/>
    <property type="match status" value="1"/>
</dbReference>
<evidence type="ECO:0000256" key="10">
    <source>
        <dbReference type="ARBA" id="ARBA00022989"/>
    </source>
</evidence>
<dbReference type="PANTHER" id="PTHR12886">
    <property type="entry name" value="PIG-M MANNOSYLTRANSFERASE"/>
    <property type="match status" value="1"/>
</dbReference>
<comment type="subcellular location">
    <subcellularLocation>
        <location evidence="1 13">Endoplasmic reticulum membrane</location>
        <topology evidence="1 13">Multi-pass membrane protein</topology>
    </subcellularLocation>
</comment>
<comment type="similarity">
    <text evidence="3 13">Belongs to the PIGM family.</text>
</comment>
<feature type="transmembrane region" description="Helical" evidence="13">
    <location>
        <begin position="338"/>
        <end position="363"/>
    </location>
</feature>
<evidence type="ECO:0000256" key="11">
    <source>
        <dbReference type="ARBA" id="ARBA00023136"/>
    </source>
</evidence>
<dbReference type="AlphaFoldDB" id="A0A9Q0AHY5"/>
<keyword evidence="8 13" id="KW-0812">Transmembrane</keyword>
<evidence type="ECO:0000313" key="14">
    <source>
        <dbReference type="EMBL" id="KAI1852118.1"/>
    </source>
</evidence>
<evidence type="ECO:0000256" key="8">
    <source>
        <dbReference type="ARBA" id="ARBA00022692"/>
    </source>
</evidence>
<protein>
    <recommendedName>
        <fullName evidence="4 13">GPI mannosyltransferase 1</fullName>
        <ecNumber evidence="13">2.4.1.-</ecNumber>
    </recommendedName>
    <alternativeName>
        <fullName evidence="13">GPI mannosyltransferase I</fullName>
    </alternativeName>
</protein>
<keyword evidence="6 13" id="KW-0328">Glycosyltransferase</keyword>
<keyword evidence="7 13" id="KW-0808">Transferase</keyword>
<comment type="caution">
    <text evidence="14">The sequence shown here is derived from an EMBL/GenBank/DDBJ whole genome shotgun (WGS) entry which is preliminary data.</text>
</comment>
<dbReference type="GO" id="GO:0051751">
    <property type="term" value="F:alpha-1,4-mannosyltransferase activity"/>
    <property type="evidence" value="ECO:0007669"/>
    <property type="project" value="InterPro"/>
</dbReference>
<feature type="transmembrane region" description="Helical" evidence="13">
    <location>
        <begin position="227"/>
        <end position="248"/>
    </location>
</feature>
<sequence length="455" mass="50325">MANIISAFFSYPLLVFGSAFLLRAILLVYGLWQDANSPLKYTDIDYMVFTDAARLTFNSPARSPYARETYRYTPLLAWLLYPTTLPAPGAAGVFWFSFGKVLFAAADLAAGWLLVRVLRRHGPPAARTEAAALRYASIWLLNPMVATISTRGSSEGLLGVLVTALLYAVLERRVTLAAALLGLGVHFKIYPFIYAPAIVWWMDGERMGRQFAAGTSLLRRFLTPERLRLAIVSLATFLGLNIAMYALYGREFLQHTFLHHVTRIDHRHNFSPYNVLLYLTSAEPYVTAQSGEAGAWGTEFLGLRIESVAFVPQLLLSCVLIPLVGAKKDLATTMLAQTFAFVTFNKVCTSQYFLWYMVFLPLYLPSSSLLRRPGLGVSALALWVATQGLWLQQGYNLEFLGQSTFMPGLFYASLAFFLVNCWILGIIIGDLQGSPEADVSTGAPKSVGQSKTAAK</sequence>
<keyword evidence="5 13" id="KW-0337">GPI-anchor biosynthesis</keyword>
<keyword evidence="11 13" id="KW-0472">Membrane</keyword>
<comment type="function">
    <text evidence="12 13">Mannosyltransferase involved in glycosylphosphatidylinositol-anchor biosynthesis. Transfers the first alpha-1,4-mannose to GlcN-acyl-PI during GPI precursor assembly. Required for cell wall integrity.</text>
</comment>
<dbReference type="Pfam" id="PF05007">
    <property type="entry name" value="Mannosyl_trans"/>
    <property type="match status" value="1"/>
</dbReference>
<dbReference type="Proteomes" id="UP000829685">
    <property type="component" value="Unassembled WGS sequence"/>
</dbReference>
<comment type="pathway">
    <text evidence="2 13">Glycolipid biosynthesis; glycosylphosphatidylinositol-anchor biosynthesis.</text>
</comment>
<evidence type="ECO:0000313" key="15">
    <source>
        <dbReference type="Proteomes" id="UP000829685"/>
    </source>
</evidence>
<keyword evidence="10 13" id="KW-1133">Transmembrane helix</keyword>
<dbReference type="GO" id="GO:0005789">
    <property type="term" value="C:endoplasmic reticulum membrane"/>
    <property type="evidence" value="ECO:0007669"/>
    <property type="project" value="UniProtKB-SubCell"/>
</dbReference>
<evidence type="ECO:0000256" key="9">
    <source>
        <dbReference type="ARBA" id="ARBA00022824"/>
    </source>
</evidence>
<organism evidence="14 15">
    <name type="scientific">Neoarthrinium moseri</name>
    <dbReference type="NCBI Taxonomy" id="1658444"/>
    <lineage>
        <taxon>Eukaryota</taxon>
        <taxon>Fungi</taxon>
        <taxon>Dikarya</taxon>
        <taxon>Ascomycota</taxon>
        <taxon>Pezizomycotina</taxon>
        <taxon>Sordariomycetes</taxon>
        <taxon>Xylariomycetidae</taxon>
        <taxon>Amphisphaeriales</taxon>
        <taxon>Apiosporaceae</taxon>
        <taxon>Neoarthrinium</taxon>
    </lineage>
</organism>
<evidence type="ECO:0000256" key="12">
    <source>
        <dbReference type="ARBA" id="ARBA00025399"/>
    </source>
</evidence>
<feature type="transmembrane region" description="Helical" evidence="13">
    <location>
        <begin position="409"/>
        <end position="428"/>
    </location>
</feature>
<keyword evidence="9 13" id="KW-0256">Endoplasmic reticulum</keyword>
<proteinExistence type="inferred from homology"/>
<dbReference type="GO" id="GO:0004376">
    <property type="term" value="F:GPI mannosyltransferase activity"/>
    <property type="evidence" value="ECO:0007669"/>
    <property type="project" value="InterPro"/>
</dbReference>
<evidence type="ECO:0000256" key="13">
    <source>
        <dbReference type="RuleBase" id="RU365064"/>
    </source>
</evidence>
<feature type="transmembrane region" description="Helical" evidence="13">
    <location>
        <begin position="176"/>
        <end position="201"/>
    </location>
</feature>
<feature type="transmembrane region" description="Helical" evidence="13">
    <location>
        <begin position="375"/>
        <end position="397"/>
    </location>
</feature>
<reference evidence="14" key="1">
    <citation type="submission" date="2021-03" db="EMBL/GenBank/DDBJ databases">
        <title>Revisited historic fungal species revealed as producer of novel bioactive compounds through whole genome sequencing and comparative genomics.</title>
        <authorList>
            <person name="Vignolle G.A."/>
            <person name="Hochenegger N."/>
            <person name="Mach R.L."/>
            <person name="Mach-Aigner A.R."/>
            <person name="Javad Rahimi M."/>
            <person name="Salim K.A."/>
            <person name="Chan C.M."/>
            <person name="Lim L.B.L."/>
            <person name="Cai F."/>
            <person name="Druzhinina I.S."/>
            <person name="U'Ren J.M."/>
            <person name="Derntl C."/>
        </authorList>
    </citation>
    <scope>NUCLEOTIDE SEQUENCE</scope>
    <source>
        <strain evidence="14">TUCIM 5799</strain>
    </source>
</reference>
<name>A0A9Q0AHY5_9PEZI</name>
<evidence type="ECO:0000256" key="4">
    <source>
        <dbReference type="ARBA" id="ARBA00013797"/>
    </source>
</evidence>
<dbReference type="InterPro" id="IPR007704">
    <property type="entry name" value="PIG-M"/>
</dbReference>
<dbReference type="EC" id="2.4.1.-" evidence="13"/>
<evidence type="ECO:0000256" key="1">
    <source>
        <dbReference type="ARBA" id="ARBA00004477"/>
    </source>
</evidence>
<evidence type="ECO:0000256" key="2">
    <source>
        <dbReference type="ARBA" id="ARBA00004687"/>
    </source>
</evidence>
<keyword evidence="15" id="KW-1185">Reference proteome</keyword>